<dbReference type="eggNOG" id="ENOG502SVRN">
    <property type="taxonomic scope" value="Eukaryota"/>
</dbReference>
<evidence type="ECO:0000313" key="1">
    <source>
        <dbReference type="EMBL" id="EGR49774.1"/>
    </source>
</evidence>
<keyword evidence="2" id="KW-1185">Reference proteome</keyword>
<name>G0RFT5_HYPJQ</name>
<evidence type="ECO:0000313" key="2">
    <source>
        <dbReference type="Proteomes" id="UP000008984"/>
    </source>
</evidence>
<dbReference type="Proteomes" id="UP000008984">
    <property type="component" value="Unassembled WGS sequence"/>
</dbReference>
<proteinExistence type="predicted"/>
<organism evidence="2">
    <name type="scientific">Hypocrea jecorina (strain QM6a)</name>
    <name type="common">Trichoderma reesei</name>
    <dbReference type="NCBI Taxonomy" id="431241"/>
    <lineage>
        <taxon>Eukaryota</taxon>
        <taxon>Fungi</taxon>
        <taxon>Dikarya</taxon>
        <taxon>Ascomycota</taxon>
        <taxon>Pezizomycotina</taxon>
        <taxon>Sordariomycetes</taxon>
        <taxon>Hypocreomycetidae</taxon>
        <taxon>Hypocreales</taxon>
        <taxon>Hypocreaceae</taxon>
        <taxon>Trichoderma</taxon>
    </lineage>
</organism>
<accession>G0RFT5</accession>
<sequence length="256" mass="29195">MLNLTPASSPKSEECDDYHETIEYVQPQLRHGIHKEQSASKRFISPTIKLPEAFNREEKKEKMTRLFQIVRPAFKCSYQIIPDGEEPLYKVKNLPYHKGGKPDLALLDGPDETAPVLIVCHMPKLSRHFKIGFGDPTGPEPIVWEDFIKPKLGSLERKISVSFSGDGHIVETGQGEREEFTWKRTRHVSVLGKKSRAASLHNRKLVDEQGNILAIFTHATAIGVAGWLQIEVDRGRDFDLMVMMTALSIHEWMRRQ</sequence>
<dbReference type="EMBL" id="GL985061">
    <property type="protein sequence ID" value="EGR49774.1"/>
    <property type="molecule type" value="Genomic_DNA"/>
</dbReference>
<protein>
    <submittedName>
        <fullName evidence="1">Predicted protein</fullName>
    </submittedName>
</protein>
<reference evidence="1 2" key="1">
    <citation type="journal article" date="2008" name="Nat. Biotechnol.">
        <title>Genome sequencing and analysis of the biomass-degrading fungus Trichoderma reesei (syn. Hypocrea jecorina).</title>
        <authorList>
            <person name="Martinez D."/>
            <person name="Berka R.M."/>
            <person name="Henrissat B."/>
            <person name="Saloheimo M."/>
            <person name="Arvas M."/>
            <person name="Baker S.E."/>
            <person name="Chapman J."/>
            <person name="Chertkov O."/>
            <person name="Coutinho P.M."/>
            <person name="Cullen D."/>
            <person name="Danchin E.G."/>
            <person name="Grigoriev I.V."/>
            <person name="Harris P."/>
            <person name="Jackson M."/>
            <person name="Kubicek C.P."/>
            <person name="Han C.S."/>
            <person name="Ho I."/>
            <person name="Larrondo L.F."/>
            <person name="de Leon A.L."/>
            <person name="Magnuson J.K."/>
            <person name="Merino S."/>
            <person name="Misra M."/>
            <person name="Nelson B."/>
            <person name="Putnam N."/>
            <person name="Robbertse B."/>
            <person name="Salamov A.A."/>
            <person name="Schmoll M."/>
            <person name="Terry A."/>
            <person name="Thayer N."/>
            <person name="Westerholm-Parvinen A."/>
            <person name="Schoch C.L."/>
            <person name="Yao J."/>
            <person name="Barabote R."/>
            <person name="Nelson M.A."/>
            <person name="Detter C."/>
            <person name="Bruce D."/>
            <person name="Kuske C.R."/>
            <person name="Xie G."/>
            <person name="Richardson P."/>
            <person name="Rokhsar D.S."/>
            <person name="Lucas S.M."/>
            <person name="Rubin E.M."/>
            <person name="Dunn-Coleman N."/>
            <person name="Ward M."/>
            <person name="Brettin T.S."/>
        </authorList>
    </citation>
    <scope>NUCLEOTIDE SEQUENCE [LARGE SCALE GENOMIC DNA]</scope>
    <source>
        <strain evidence="1 2">QM6a</strain>
    </source>
</reference>
<dbReference type="GeneID" id="18481151"/>
<dbReference type="KEGG" id="tre:TRIREDRAFT_105975"/>
<gene>
    <name evidence="1" type="ORF">TRIREDRAFT_105975</name>
</gene>
<dbReference type="RefSeq" id="XP_006964139.1">
    <property type="nucleotide sequence ID" value="XM_006964077.1"/>
</dbReference>
<dbReference type="VEuPathDB" id="FungiDB:TRIREDRAFT_105975"/>
<dbReference type="OrthoDB" id="3431997at2759"/>
<dbReference type="AlphaFoldDB" id="G0RFT5"/>
<dbReference type="HOGENOM" id="CLU_095026_0_0_1"/>
<dbReference type="STRING" id="431241.G0RFT5"/>